<evidence type="ECO:0000256" key="7">
    <source>
        <dbReference type="ARBA" id="ARBA00040594"/>
    </source>
</evidence>
<evidence type="ECO:0000256" key="4">
    <source>
        <dbReference type="ARBA" id="ARBA00022692"/>
    </source>
</evidence>
<dbReference type="GO" id="GO:0005886">
    <property type="term" value="C:plasma membrane"/>
    <property type="evidence" value="ECO:0007669"/>
    <property type="project" value="UniProtKB-SubCell"/>
</dbReference>
<evidence type="ECO:0000313" key="10">
    <source>
        <dbReference type="EMBL" id="KIX90815.1"/>
    </source>
</evidence>
<dbReference type="PANTHER" id="PTHR42718">
    <property type="entry name" value="MAJOR FACILITATOR SUPERFAMILY MULTIDRUG TRANSPORTER MFSC"/>
    <property type="match status" value="1"/>
</dbReference>
<reference evidence="10 12" key="1">
    <citation type="submission" date="2015-01" db="EMBL/GenBank/DDBJ databases">
        <authorList>
            <person name="Guo J."/>
        </authorList>
    </citation>
    <scope>NUCLEOTIDE SEQUENCE [LARGE SCALE GENOMIC DNA]</scope>
    <source>
        <strain evidence="10 12">DSM 22147</strain>
    </source>
</reference>
<accession>A0A0D6XQU8</accession>
<evidence type="ECO:0000256" key="5">
    <source>
        <dbReference type="ARBA" id="ARBA00022989"/>
    </source>
</evidence>
<feature type="transmembrane region" description="Helical" evidence="8">
    <location>
        <begin position="329"/>
        <end position="348"/>
    </location>
</feature>
<feature type="transmembrane region" description="Helical" evidence="8">
    <location>
        <begin position="80"/>
        <end position="100"/>
    </location>
</feature>
<feature type="transmembrane region" description="Helical" evidence="8">
    <location>
        <begin position="396"/>
        <end position="419"/>
    </location>
</feature>
<feature type="transmembrane region" description="Helical" evidence="8">
    <location>
        <begin position="228"/>
        <end position="246"/>
    </location>
</feature>
<evidence type="ECO:0000256" key="6">
    <source>
        <dbReference type="ARBA" id="ARBA00023136"/>
    </source>
</evidence>
<dbReference type="GO" id="GO:0022857">
    <property type="term" value="F:transmembrane transporter activity"/>
    <property type="evidence" value="ECO:0007669"/>
    <property type="project" value="InterPro"/>
</dbReference>
<keyword evidence="6 8" id="KW-0472">Membrane</keyword>
<evidence type="ECO:0000256" key="3">
    <source>
        <dbReference type="ARBA" id="ARBA00022448"/>
    </source>
</evidence>
<dbReference type="Proteomes" id="UP000032366">
    <property type="component" value="Unassembled WGS sequence"/>
</dbReference>
<feature type="domain" description="Major facilitator superfamily (MFS) profile" evidence="9">
    <location>
        <begin position="11"/>
        <end position="455"/>
    </location>
</feature>
<evidence type="ECO:0000313" key="12">
    <source>
        <dbReference type="Proteomes" id="UP000032366"/>
    </source>
</evidence>
<comment type="similarity">
    <text evidence="2">Belongs to the major facilitator superfamily. TCR/Tet family.</text>
</comment>
<dbReference type="EMBL" id="JXWY01000034">
    <property type="protein sequence ID" value="KIX90815.1"/>
    <property type="molecule type" value="Genomic_DNA"/>
</dbReference>
<protein>
    <recommendedName>
        <fullName evidence="7">Quinolone resistance protein NorB</fullName>
    </recommendedName>
</protein>
<dbReference type="PROSITE" id="PS50850">
    <property type="entry name" value="MFS"/>
    <property type="match status" value="1"/>
</dbReference>
<keyword evidence="4 8" id="KW-0812">Transmembrane</keyword>
<evidence type="ECO:0000313" key="11">
    <source>
        <dbReference type="EMBL" id="SUM57475.1"/>
    </source>
</evidence>
<feature type="transmembrane region" description="Helical" evidence="8">
    <location>
        <begin position="197"/>
        <end position="216"/>
    </location>
</feature>
<dbReference type="SUPFAM" id="SSF103473">
    <property type="entry name" value="MFS general substrate transporter"/>
    <property type="match status" value="1"/>
</dbReference>
<evidence type="ECO:0000256" key="8">
    <source>
        <dbReference type="SAM" id="Phobius"/>
    </source>
</evidence>
<dbReference type="InterPro" id="IPR011701">
    <property type="entry name" value="MFS"/>
</dbReference>
<feature type="transmembrane region" description="Helical" evidence="8">
    <location>
        <begin position="12"/>
        <end position="34"/>
    </location>
</feature>
<name>A0A0D6XQU8_9STAP</name>
<feature type="transmembrane region" description="Helical" evidence="8">
    <location>
        <begin position="46"/>
        <end position="68"/>
    </location>
</feature>
<dbReference type="AlphaFoldDB" id="A0A0D6XQU8"/>
<feature type="transmembrane region" description="Helical" evidence="8">
    <location>
        <begin position="354"/>
        <end position="375"/>
    </location>
</feature>
<feature type="transmembrane region" description="Helical" evidence="8">
    <location>
        <begin position="266"/>
        <end position="288"/>
    </location>
</feature>
<comment type="subcellular location">
    <subcellularLocation>
        <location evidence="1">Cell membrane</location>
        <topology evidence="1">Multi-pass membrane protein</topology>
    </subcellularLocation>
</comment>
<dbReference type="STRING" id="569857.TP70_05930"/>
<dbReference type="OrthoDB" id="2412976at2"/>
<dbReference type="Proteomes" id="UP000254100">
    <property type="component" value="Unassembled WGS sequence"/>
</dbReference>
<keyword evidence="12" id="KW-1185">Reference proteome</keyword>
<organism evidence="11 13">
    <name type="scientific">Staphylococcus microti</name>
    <dbReference type="NCBI Taxonomy" id="569857"/>
    <lineage>
        <taxon>Bacteria</taxon>
        <taxon>Bacillati</taxon>
        <taxon>Bacillota</taxon>
        <taxon>Bacilli</taxon>
        <taxon>Bacillales</taxon>
        <taxon>Staphylococcaceae</taxon>
        <taxon>Staphylococcus</taxon>
    </lineage>
</organism>
<dbReference type="Gene3D" id="1.20.1720.10">
    <property type="entry name" value="Multidrug resistance protein D"/>
    <property type="match status" value="1"/>
</dbReference>
<gene>
    <name evidence="11" type="primary">norB_2</name>
    <name evidence="11" type="ORF">NCTC13832_01157</name>
    <name evidence="10" type="ORF">TP70_05930</name>
</gene>
<reference evidence="11 13" key="2">
    <citation type="submission" date="2018-06" db="EMBL/GenBank/DDBJ databases">
        <authorList>
            <consortium name="Pathogen Informatics"/>
            <person name="Doyle S."/>
        </authorList>
    </citation>
    <scope>NUCLEOTIDE SEQUENCE [LARGE SCALE GENOMIC DNA]</scope>
    <source>
        <strain evidence="11 13">NCTC13832</strain>
    </source>
</reference>
<keyword evidence="5 8" id="KW-1133">Transmembrane helix</keyword>
<sequence>MSERTNHGNQLILAIILGILTYWLFAQSLLNIALHVQQDYQVDISIVNIAVSLTSLMSGIFIVVMGGLADKIGRVKMTYVGLVLSILGSVALIISNMTFMLLLGRVLQGLSAACLMPATIALINHNYHEAERQKALSYWSFGSYGGTGFASLFAGVVATFLGWRWIFVLSIIFALLAMLLLRHTPESRDESAKGKQFDIVGIIIFLIMMVSINVVITQGTKFGWTHPFILTLDAIFVLTVVGFYLFEKQKTAPFIDFSLFNNRVYIGTTIANLLVNTVIGSLAMFNIYAQQGIGLSAAKAGLITIPYMICSLLMIRVGEKYMQKHGPHIPLMVGPISIGIGILLLAIVTLPFVIYAIVVLIGFSLIGLGLGFFATPALSTAVSNAPAEKVGMASGIIKMTSTLGAAFGIAVVTTVYASLVSTHTAAVAATFAFISGAILVGLAFLAAFIIIPKHQIKH</sequence>
<evidence type="ECO:0000256" key="2">
    <source>
        <dbReference type="ARBA" id="ARBA00007520"/>
    </source>
</evidence>
<evidence type="ECO:0000259" key="9">
    <source>
        <dbReference type="PROSITE" id="PS50850"/>
    </source>
</evidence>
<dbReference type="Pfam" id="PF07690">
    <property type="entry name" value="MFS_1"/>
    <property type="match status" value="1"/>
</dbReference>
<dbReference type="InterPro" id="IPR020846">
    <property type="entry name" value="MFS_dom"/>
</dbReference>
<proteinExistence type="inferred from homology"/>
<evidence type="ECO:0000313" key="13">
    <source>
        <dbReference type="Proteomes" id="UP000254100"/>
    </source>
</evidence>
<dbReference type="EMBL" id="UHDT01000001">
    <property type="protein sequence ID" value="SUM57475.1"/>
    <property type="molecule type" value="Genomic_DNA"/>
</dbReference>
<feature type="transmembrane region" description="Helical" evidence="8">
    <location>
        <begin position="163"/>
        <end position="181"/>
    </location>
</feature>
<feature type="transmembrane region" description="Helical" evidence="8">
    <location>
        <begin position="136"/>
        <end position="157"/>
    </location>
</feature>
<dbReference type="InterPro" id="IPR036259">
    <property type="entry name" value="MFS_trans_sf"/>
</dbReference>
<dbReference type="RefSeq" id="WP_044360289.1">
    <property type="nucleotide sequence ID" value="NZ_JXWY01000034.1"/>
</dbReference>
<dbReference type="CDD" id="cd17321">
    <property type="entry name" value="MFS_MMR_MDR_like"/>
    <property type="match status" value="1"/>
</dbReference>
<feature type="transmembrane region" description="Helical" evidence="8">
    <location>
        <begin position="300"/>
        <end position="317"/>
    </location>
</feature>
<dbReference type="Gene3D" id="1.20.1250.20">
    <property type="entry name" value="MFS general substrate transporter like domains"/>
    <property type="match status" value="1"/>
</dbReference>
<feature type="transmembrane region" description="Helical" evidence="8">
    <location>
        <begin position="425"/>
        <end position="451"/>
    </location>
</feature>
<keyword evidence="3" id="KW-0813">Transport</keyword>
<feature type="transmembrane region" description="Helical" evidence="8">
    <location>
        <begin position="106"/>
        <end position="124"/>
    </location>
</feature>
<evidence type="ECO:0000256" key="1">
    <source>
        <dbReference type="ARBA" id="ARBA00004651"/>
    </source>
</evidence>
<dbReference type="PANTHER" id="PTHR42718:SF9">
    <property type="entry name" value="MAJOR FACILITATOR SUPERFAMILY MULTIDRUG TRANSPORTER MFSC"/>
    <property type="match status" value="1"/>
</dbReference>